<evidence type="ECO:0000256" key="2">
    <source>
        <dbReference type="ARBA" id="ARBA00012118"/>
    </source>
</evidence>
<feature type="binding site" evidence="8">
    <location>
        <position position="143"/>
    </location>
    <ligand>
        <name>Zn(2+)</name>
        <dbReference type="ChEBI" id="CHEBI:29105"/>
    </ligand>
</feature>
<dbReference type="InterPro" id="IPR001267">
    <property type="entry name" value="Thymidine_kinase"/>
</dbReference>
<dbReference type="Proteomes" id="UP000224563">
    <property type="component" value="Unassembled WGS sequence"/>
</dbReference>
<comment type="subcellular location">
    <subcellularLocation>
        <location evidence="8">Cytoplasm</location>
    </subcellularLocation>
</comment>
<gene>
    <name evidence="8" type="primary">tdk</name>
    <name evidence="13" type="ORF">CSX02_05870</name>
</gene>
<keyword evidence="7 8" id="KW-0067">ATP-binding</keyword>
<evidence type="ECO:0000256" key="12">
    <source>
        <dbReference type="RuleBase" id="RU004165"/>
    </source>
</evidence>
<dbReference type="InterPro" id="IPR020633">
    <property type="entry name" value="Thymidine_kinase_CS"/>
</dbReference>
<evidence type="ECO:0000256" key="5">
    <source>
        <dbReference type="ARBA" id="ARBA00022741"/>
    </source>
</evidence>
<sequence>MAKLVFRYGAMGASKTANALMVQFNYKERGMNAVILKPACETRDGLSIIQSRMGLSGECTAVEIFLAQRQDNFYDADEIDAIIVDEAQFMTRQQVEQFAKIVDDYDIPVLCYGLRTDFQGNFFEGSRRLMEIADNIQEIPTICWCGKKARFNARISNGRKVESGEQFGLGGNDMYIALCRKHFMMGQIGPQE</sequence>
<evidence type="ECO:0000256" key="7">
    <source>
        <dbReference type="ARBA" id="ARBA00022840"/>
    </source>
</evidence>
<reference evidence="13 14" key="2">
    <citation type="submission" date="2017-10" db="EMBL/GenBank/DDBJ databases">
        <authorList>
            <person name="Banno H."/>
            <person name="Chua N.-H."/>
        </authorList>
    </citation>
    <scope>NUCLEOTIDE SEQUENCE [LARGE SCALE GENOMIC DNA]</scope>
    <source>
        <strain evidence="13 14">JK623</strain>
    </source>
</reference>
<dbReference type="AlphaFoldDB" id="A0A2G3E3T9"/>
<feature type="binding site" evidence="8">
    <location>
        <position position="182"/>
    </location>
    <ligand>
        <name>Zn(2+)</name>
        <dbReference type="ChEBI" id="CHEBI:29105"/>
    </ligand>
</feature>
<dbReference type="GO" id="GO:0004797">
    <property type="term" value="F:thymidine kinase activity"/>
    <property type="evidence" value="ECO:0007669"/>
    <property type="project" value="UniProtKB-UniRule"/>
</dbReference>
<comment type="catalytic activity">
    <reaction evidence="8 11">
        <text>thymidine + ATP = dTMP + ADP + H(+)</text>
        <dbReference type="Rhea" id="RHEA:19129"/>
        <dbReference type="ChEBI" id="CHEBI:15378"/>
        <dbReference type="ChEBI" id="CHEBI:17748"/>
        <dbReference type="ChEBI" id="CHEBI:30616"/>
        <dbReference type="ChEBI" id="CHEBI:63528"/>
        <dbReference type="ChEBI" id="CHEBI:456216"/>
        <dbReference type="EC" id="2.7.1.21"/>
    </reaction>
</comment>
<dbReference type="Gene3D" id="3.30.60.20">
    <property type="match status" value="1"/>
</dbReference>
<dbReference type="SUPFAM" id="SSF57716">
    <property type="entry name" value="Glucocorticoid receptor-like (DNA-binding domain)"/>
    <property type="match status" value="1"/>
</dbReference>
<keyword evidence="3 8" id="KW-0237">DNA synthesis</keyword>
<evidence type="ECO:0000256" key="1">
    <source>
        <dbReference type="ARBA" id="ARBA00007587"/>
    </source>
</evidence>
<dbReference type="GO" id="GO:0071897">
    <property type="term" value="P:DNA biosynthetic process"/>
    <property type="evidence" value="ECO:0007669"/>
    <property type="project" value="UniProtKB-KW"/>
</dbReference>
<keyword evidence="8" id="KW-0479">Metal-binding</keyword>
<reference evidence="13 14" key="1">
    <citation type="submission" date="2017-10" db="EMBL/GenBank/DDBJ databases">
        <title>Resolving the taxonomy of Roseburia spp., Eubacterium rectale and Agathobacter spp. through phylogenomic analysis.</title>
        <authorList>
            <person name="Sheridan P.O."/>
            <person name="Walker A.W."/>
            <person name="Duncan S.H."/>
            <person name="Scott K.P."/>
            <person name="Toole P.W.O."/>
            <person name="Luis P."/>
            <person name="Flint H.J."/>
        </authorList>
    </citation>
    <scope>NUCLEOTIDE SEQUENCE [LARGE SCALE GENOMIC DNA]</scope>
    <source>
        <strain evidence="13 14">JK623</strain>
    </source>
</reference>
<dbReference type="PANTHER" id="PTHR11441:SF0">
    <property type="entry name" value="THYMIDINE KINASE, CYTOSOLIC"/>
    <property type="match status" value="1"/>
</dbReference>
<name>A0A2G3E3T9_9FIRM</name>
<keyword evidence="8" id="KW-0963">Cytoplasm</keyword>
<feature type="binding site" evidence="10">
    <location>
        <position position="175"/>
    </location>
    <ligand>
        <name>substrate</name>
    </ligand>
</feature>
<dbReference type="NCBIfam" id="NF003300">
    <property type="entry name" value="PRK04296.1-5"/>
    <property type="match status" value="1"/>
</dbReference>
<organism evidence="13 14">
    <name type="scientific">Agathobacter ruminis</name>
    <dbReference type="NCBI Taxonomy" id="1712665"/>
    <lineage>
        <taxon>Bacteria</taxon>
        <taxon>Bacillati</taxon>
        <taxon>Bacillota</taxon>
        <taxon>Clostridia</taxon>
        <taxon>Lachnospirales</taxon>
        <taxon>Lachnospiraceae</taxon>
        <taxon>Agathobacter</taxon>
    </lineage>
</organism>
<dbReference type="Gene3D" id="3.40.50.300">
    <property type="entry name" value="P-loop containing nucleotide triphosphate hydrolases"/>
    <property type="match status" value="1"/>
</dbReference>
<evidence type="ECO:0000256" key="11">
    <source>
        <dbReference type="RuleBase" id="RU000544"/>
    </source>
</evidence>
<comment type="caution">
    <text evidence="8">Lacks conserved residue(s) required for the propagation of feature annotation.</text>
</comment>
<dbReference type="HAMAP" id="MF_00124">
    <property type="entry name" value="Thymidine_kinase"/>
    <property type="match status" value="1"/>
</dbReference>
<keyword evidence="14" id="KW-1185">Reference proteome</keyword>
<comment type="similarity">
    <text evidence="1 8 12">Belongs to the thymidine kinase family.</text>
</comment>
<dbReference type="PIRSF" id="PIRSF035805">
    <property type="entry name" value="TK_cell"/>
    <property type="match status" value="1"/>
</dbReference>
<dbReference type="GO" id="GO:0008270">
    <property type="term" value="F:zinc ion binding"/>
    <property type="evidence" value="ECO:0007669"/>
    <property type="project" value="UniProtKB-UniRule"/>
</dbReference>
<feature type="binding site" evidence="8">
    <location>
        <position position="179"/>
    </location>
    <ligand>
        <name>Zn(2+)</name>
        <dbReference type="ChEBI" id="CHEBI:29105"/>
    </ligand>
</feature>
<feature type="binding site" evidence="8">
    <location>
        <begin position="85"/>
        <end position="88"/>
    </location>
    <ligand>
        <name>ATP</name>
        <dbReference type="ChEBI" id="CHEBI:30616"/>
    </ligand>
</feature>
<dbReference type="Pfam" id="PF00265">
    <property type="entry name" value="TK"/>
    <property type="match status" value="1"/>
</dbReference>
<evidence type="ECO:0000256" key="4">
    <source>
        <dbReference type="ARBA" id="ARBA00022679"/>
    </source>
</evidence>
<dbReference type="GO" id="GO:0005524">
    <property type="term" value="F:ATP binding"/>
    <property type="evidence" value="ECO:0007669"/>
    <property type="project" value="UniProtKB-UniRule"/>
</dbReference>
<dbReference type="SUPFAM" id="SSF52540">
    <property type="entry name" value="P-loop containing nucleoside triphosphate hydrolases"/>
    <property type="match status" value="1"/>
</dbReference>
<comment type="caution">
    <text evidence="13">The sequence shown here is derived from an EMBL/GenBank/DDBJ whole genome shotgun (WGS) entry which is preliminary data.</text>
</comment>
<dbReference type="EMBL" id="PDYG01000029">
    <property type="protein sequence ID" value="PHU37820.1"/>
    <property type="molecule type" value="Genomic_DNA"/>
</dbReference>
<dbReference type="GO" id="GO:0005829">
    <property type="term" value="C:cytosol"/>
    <property type="evidence" value="ECO:0007669"/>
    <property type="project" value="TreeGrafter"/>
</dbReference>
<dbReference type="EC" id="2.7.1.21" evidence="2 8"/>
<evidence type="ECO:0000256" key="6">
    <source>
        <dbReference type="ARBA" id="ARBA00022777"/>
    </source>
</evidence>
<comment type="subunit">
    <text evidence="8">Homotetramer.</text>
</comment>
<feature type="active site" description="Proton acceptor" evidence="8 9">
    <location>
        <position position="86"/>
    </location>
</feature>
<keyword evidence="5 8" id="KW-0547">Nucleotide-binding</keyword>
<evidence type="ECO:0000256" key="3">
    <source>
        <dbReference type="ARBA" id="ARBA00022634"/>
    </source>
</evidence>
<evidence type="ECO:0000313" key="14">
    <source>
        <dbReference type="Proteomes" id="UP000224563"/>
    </source>
</evidence>
<dbReference type="RefSeq" id="WP_031546235.1">
    <property type="nucleotide sequence ID" value="NZ_JANSWH010000011.1"/>
</dbReference>
<dbReference type="PROSITE" id="PS00603">
    <property type="entry name" value="TK_CELLULAR_TYPE"/>
    <property type="match status" value="1"/>
</dbReference>
<keyword evidence="6 8" id="KW-0418">Kinase</keyword>
<keyword evidence="8" id="KW-0862">Zinc</keyword>
<evidence type="ECO:0000256" key="8">
    <source>
        <dbReference type="HAMAP-Rule" id="MF_00124"/>
    </source>
</evidence>
<proteinExistence type="inferred from homology"/>
<keyword evidence="4 8" id="KW-0808">Transferase</keyword>
<evidence type="ECO:0000256" key="10">
    <source>
        <dbReference type="PIRSR" id="PIRSR035805-2"/>
    </source>
</evidence>
<dbReference type="GO" id="GO:0046104">
    <property type="term" value="P:thymidine metabolic process"/>
    <property type="evidence" value="ECO:0007669"/>
    <property type="project" value="TreeGrafter"/>
</dbReference>
<evidence type="ECO:0000256" key="9">
    <source>
        <dbReference type="PIRSR" id="PIRSR035805-1"/>
    </source>
</evidence>
<feature type="binding site" evidence="8">
    <location>
        <position position="145"/>
    </location>
    <ligand>
        <name>Zn(2+)</name>
        <dbReference type="ChEBI" id="CHEBI:29105"/>
    </ligand>
</feature>
<dbReference type="PANTHER" id="PTHR11441">
    <property type="entry name" value="THYMIDINE KINASE"/>
    <property type="match status" value="1"/>
</dbReference>
<dbReference type="InterPro" id="IPR027417">
    <property type="entry name" value="P-loop_NTPase"/>
</dbReference>
<accession>A0A2G3E3T9</accession>
<evidence type="ECO:0000313" key="13">
    <source>
        <dbReference type="EMBL" id="PHU37820.1"/>
    </source>
</evidence>
<protein>
    <recommendedName>
        <fullName evidence="2 8">Thymidine kinase</fullName>
        <ecNumber evidence="2 8">2.7.1.21</ecNumber>
    </recommendedName>
</protein>